<sequence>MKQHLHCPKTYSEVNFGTQALYTNYSQTVHIKTAFQYAHRKRLNHRPPKVEFFWEHHALSIGKVPIFSQSFLEAQSDSYPYNYNMLAVIMDR</sequence>
<dbReference type="AlphaFoldDB" id="A0A5E7A5A2"/>
<evidence type="ECO:0000313" key="2">
    <source>
        <dbReference type="Proteomes" id="UP000326557"/>
    </source>
</evidence>
<dbReference type="EMBL" id="CABVHP010000001">
    <property type="protein sequence ID" value="VVN73399.1"/>
    <property type="molecule type" value="Genomic_DNA"/>
</dbReference>
<organism evidence="1 2">
    <name type="scientific">Pseudomonas fluorescens</name>
    <dbReference type="NCBI Taxonomy" id="294"/>
    <lineage>
        <taxon>Bacteria</taxon>
        <taxon>Pseudomonadati</taxon>
        <taxon>Pseudomonadota</taxon>
        <taxon>Gammaproteobacteria</taxon>
        <taxon>Pseudomonadales</taxon>
        <taxon>Pseudomonadaceae</taxon>
        <taxon>Pseudomonas</taxon>
    </lineage>
</organism>
<dbReference type="RefSeq" id="WP_224792429.1">
    <property type="nucleotide sequence ID" value="NZ_CABVHP010000001.1"/>
</dbReference>
<reference evidence="1 2" key="1">
    <citation type="submission" date="2019-09" db="EMBL/GenBank/DDBJ databases">
        <authorList>
            <person name="Chandra G."/>
            <person name="Truman W A."/>
        </authorList>
    </citation>
    <scope>NUCLEOTIDE SEQUENCE [LARGE SCALE GENOMIC DNA]</scope>
    <source>
        <strain evidence="1">PS704</strain>
    </source>
</reference>
<evidence type="ECO:0000313" key="1">
    <source>
        <dbReference type="EMBL" id="VVN73399.1"/>
    </source>
</evidence>
<name>A0A5E7A5A2_PSEFL</name>
<proteinExistence type="predicted"/>
<accession>A0A5E7A5A2</accession>
<dbReference type="Proteomes" id="UP000326557">
    <property type="component" value="Unassembled WGS sequence"/>
</dbReference>
<protein>
    <submittedName>
        <fullName evidence="1">Uncharacterized protein</fullName>
    </submittedName>
</protein>
<gene>
    <name evidence="1" type="ORF">PS704_00581</name>
</gene>